<dbReference type="RefSeq" id="WP_047884366.1">
    <property type="nucleotide sequence ID" value="NZ_LDOU01000006.1"/>
</dbReference>
<gene>
    <name evidence="1" type="ORF">ABT57_06400</name>
</gene>
<organism evidence="1 2">
    <name type="scientific">Photobacterium ganghwense</name>
    <dbReference type="NCBI Taxonomy" id="320778"/>
    <lineage>
        <taxon>Bacteria</taxon>
        <taxon>Pseudomonadati</taxon>
        <taxon>Pseudomonadota</taxon>
        <taxon>Gammaproteobacteria</taxon>
        <taxon>Vibrionales</taxon>
        <taxon>Vibrionaceae</taxon>
        <taxon>Photobacterium</taxon>
    </lineage>
</organism>
<dbReference type="STRING" id="320778.ABT57_06400"/>
<evidence type="ECO:0000313" key="1">
    <source>
        <dbReference type="EMBL" id="KLV10203.1"/>
    </source>
</evidence>
<dbReference type="Proteomes" id="UP000035909">
    <property type="component" value="Unassembled WGS sequence"/>
</dbReference>
<evidence type="ECO:0000313" key="2">
    <source>
        <dbReference type="Proteomes" id="UP000035909"/>
    </source>
</evidence>
<dbReference type="InterPro" id="IPR016181">
    <property type="entry name" value="Acyl_CoA_acyltransferase"/>
</dbReference>
<proteinExistence type="predicted"/>
<dbReference type="AlphaFoldDB" id="A0A0J1HF20"/>
<protein>
    <recommendedName>
        <fullName evidence="3">N-acetyltransferase domain-containing protein</fullName>
    </recommendedName>
</protein>
<reference evidence="1 2" key="1">
    <citation type="submission" date="2015-05" db="EMBL/GenBank/DDBJ databases">
        <title>Photobacterium galathea sp. nov.</title>
        <authorList>
            <person name="Machado H."/>
            <person name="Gram L."/>
        </authorList>
    </citation>
    <scope>NUCLEOTIDE SEQUENCE [LARGE SCALE GENOMIC DNA]</scope>
    <source>
        <strain evidence="1 2">DSM 22954</strain>
    </source>
</reference>
<dbReference type="SUPFAM" id="SSF55729">
    <property type="entry name" value="Acyl-CoA N-acyltransferases (Nat)"/>
    <property type="match status" value="1"/>
</dbReference>
<comment type="caution">
    <text evidence="1">The sequence shown here is derived from an EMBL/GenBank/DDBJ whole genome shotgun (WGS) entry which is preliminary data.</text>
</comment>
<dbReference type="PATRIC" id="fig|320778.3.peg.1377"/>
<accession>A0A0J1HF20</accession>
<dbReference type="EMBL" id="LDOU01000006">
    <property type="protein sequence ID" value="KLV10203.1"/>
    <property type="molecule type" value="Genomic_DNA"/>
</dbReference>
<sequence length="303" mass="34774">MQHDVIIERHKASDFPSRLPFMDRIVVKKGSVEDWHALKSLHYKAGNSFGAAEYYRCELDGNLIGVVVIVYPQLLLAERHLMFPKMAPGTETKLTNTYRGKMVTKRWFGTISRCVLDTMYRGCGISYQMINLACRMHDREVIEIKSAMSKYNPFAMKAGFKFVKPPAPQKRRDALKAFSLYVESDPTDVDAVMAEIANFSPSLRERTRKALIDVYFKHSSRDKAGKNNKKRAKDFYETMSIEEVVAGLQDLCFSTAIYGAYKNPDYGNASMPKELPIEAFYWQGMNEPLNMEKLREWKEVKSA</sequence>
<evidence type="ECO:0008006" key="3">
    <source>
        <dbReference type="Google" id="ProtNLM"/>
    </source>
</evidence>
<keyword evidence="2" id="KW-1185">Reference proteome</keyword>
<name>A0A0J1HF20_9GAMM</name>